<organism evidence="3 4">
    <name type="scientific">Amycolatopsis mongoliensis</name>
    <dbReference type="NCBI Taxonomy" id="715475"/>
    <lineage>
        <taxon>Bacteria</taxon>
        <taxon>Bacillati</taxon>
        <taxon>Actinomycetota</taxon>
        <taxon>Actinomycetes</taxon>
        <taxon>Pseudonocardiales</taxon>
        <taxon>Pseudonocardiaceae</taxon>
        <taxon>Amycolatopsis</taxon>
    </lineage>
</organism>
<dbReference type="Gene3D" id="3.10.180.10">
    <property type="entry name" value="2,3-Dihydroxybiphenyl 1,2-Dioxygenase, domain 1"/>
    <property type="match status" value="1"/>
</dbReference>
<dbReference type="SUPFAM" id="SSF54593">
    <property type="entry name" value="Glyoxalase/Bleomycin resistance protein/Dihydroxybiphenyl dioxygenase"/>
    <property type="match status" value="1"/>
</dbReference>
<dbReference type="Pfam" id="PF18029">
    <property type="entry name" value="Glyoxalase_6"/>
    <property type="match status" value="1"/>
</dbReference>
<dbReference type="PANTHER" id="PTHR35908">
    <property type="entry name" value="HYPOTHETICAL FUSION PROTEIN"/>
    <property type="match status" value="1"/>
</dbReference>
<evidence type="ECO:0000313" key="4">
    <source>
        <dbReference type="Proteomes" id="UP001239397"/>
    </source>
</evidence>
<dbReference type="Proteomes" id="UP001239397">
    <property type="component" value="Chromosome"/>
</dbReference>
<sequence>MPTSRGSVSRSSSPSSKTSHRPWPSNERSQQLHLDLAVEDLDRAEHAAIRSGATKETHQPDPGRFRVLRDPAGHPFCLRG</sequence>
<dbReference type="InterPro" id="IPR029068">
    <property type="entry name" value="Glyas_Bleomycin-R_OHBP_Dase"/>
</dbReference>
<dbReference type="PANTHER" id="PTHR35908:SF1">
    <property type="entry name" value="CONSERVED PROTEIN"/>
    <property type="match status" value="1"/>
</dbReference>
<keyword evidence="4" id="KW-1185">Reference proteome</keyword>
<reference evidence="3 4" key="1">
    <citation type="submission" date="2023-06" db="EMBL/GenBank/DDBJ databases">
        <authorList>
            <person name="Oyuntsetseg B."/>
            <person name="Kim S.B."/>
        </authorList>
    </citation>
    <scope>NUCLEOTIDE SEQUENCE [LARGE SCALE GENOMIC DNA]</scope>
    <source>
        <strain evidence="3 4">4-36</strain>
    </source>
</reference>
<evidence type="ECO:0000259" key="2">
    <source>
        <dbReference type="Pfam" id="PF18029"/>
    </source>
</evidence>
<feature type="region of interest" description="Disordered" evidence="1">
    <location>
        <begin position="50"/>
        <end position="80"/>
    </location>
</feature>
<dbReference type="EMBL" id="CP127295">
    <property type="protein sequence ID" value="WIY00844.1"/>
    <property type="molecule type" value="Genomic_DNA"/>
</dbReference>
<protein>
    <submittedName>
        <fullName evidence="3">VOC family protein</fullName>
    </submittedName>
</protein>
<dbReference type="AlphaFoldDB" id="A0A9Y2JPY0"/>
<name>A0A9Y2JPY0_9PSEU</name>
<accession>A0A9Y2JPY0</accession>
<gene>
    <name evidence="3" type="ORF">QRX60_43465</name>
</gene>
<feature type="compositionally biased region" description="Low complexity" evidence="1">
    <location>
        <begin position="1"/>
        <end position="17"/>
    </location>
</feature>
<dbReference type="KEGG" id="amog:QRX60_43465"/>
<dbReference type="RefSeq" id="WP_285997306.1">
    <property type="nucleotide sequence ID" value="NZ_CP127295.1"/>
</dbReference>
<evidence type="ECO:0000256" key="1">
    <source>
        <dbReference type="SAM" id="MobiDB-lite"/>
    </source>
</evidence>
<dbReference type="InterPro" id="IPR041581">
    <property type="entry name" value="Glyoxalase_6"/>
</dbReference>
<feature type="region of interest" description="Disordered" evidence="1">
    <location>
        <begin position="1"/>
        <end position="30"/>
    </location>
</feature>
<feature type="compositionally biased region" description="Basic and acidic residues" evidence="1">
    <location>
        <begin position="50"/>
        <end position="72"/>
    </location>
</feature>
<evidence type="ECO:0000313" key="3">
    <source>
        <dbReference type="EMBL" id="WIY00844.1"/>
    </source>
</evidence>
<feature type="domain" description="Glyoxalase-like" evidence="2">
    <location>
        <begin position="27"/>
        <end position="78"/>
    </location>
</feature>
<proteinExistence type="predicted"/>